<dbReference type="EMBL" id="JAQKAB010000011">
    <property type="protein sequence ID" value="MDA7027967.1"/>
    <property type="molecule type" value="Genomic_DNA"/>
</dbReference>
<evidence type="ECO:0000313" key="2">
    <source>
        <dbReference type="Proteomes" id="UP001211894"/>
    </source>
</evidence>
<dbReference type="Gene3D" id="1.20.58.1000">
    <property type="entry name" value="Metal-sensitive repressor, helix protomer"/>
    <property type="match status" value="1"/>
</dbReference>
<keyword evidence="2" id="KW-1185">Reference proteome</keyword>
<reference evidence="1 2" key="1">
    <citation type="submission" date="2023-01" db="EMBL/GenBank/DDBJ databases">
        <title>Bacillus changyiensis sp. nov., isolated from a coastal deposit.</title>
        <authorList>
            <person name="Xiao G."/>
            <person name="Lai Q."/>
            <person name="Hu Z."/>
            <person name="Shao Z."/>
        </authorList>
    </citation>
    <scope>NUCLEOTIDE SEQUENCE [LARGE SCALE GENOMIC DNA]</scope>
    <source>
        <strain evidence="1 2">CLL-7-23</strain>
    </source>
</reference>
<dbReference type="CDD" id="cd10155">
    <property type="entry name" value="BsYrkD-like_DUF156"/>
    <property type="match status" value="1"/>
</dbReference>
<accession>A0ABT4X9D5</accession>
<dbReference type="PANTHER" id="PTHR33677">
    <property type="entry name" value="TRANSCRIPTIONAL REPRESSOR FRMR-RELATED"/>
    <property type="match status" value="1"/>
</dbReference>
<dbReference type="InterPro" id="IPR003735">
    <property type="entry name" value="Metal_Tscrpt_repr"/>
</dbReference>
<organism evidence="1 2">
    <name type="scientific">Bacillus changyiensis</name>
    <dbReference type="NCBI Taxonomy" id="3004103"/>
    <lineage>
        <taxon>Bacteria</taxon>
        <taxon>Bacillati</taxon>
        <taxon>Bacillota</taxon>
        <taxon>Bacilli</taxon>
        <taxon>Bacillales</taxon>
        <taxon>Bacillaceae</taxon>
        <taxon>Bacillus</taxon>
    </lineage>
</organism>
<comment type="caution">
    <text evidence="1">The sequence shown here is derived from an EMBL/GenBank/DDBJ whole genome shotgun (WGS) entry which is preliminary data.</text>
</comment>
<proteinExistence type="predicted"/>
<name>A0ABT4X9D5_9BACI</name>
<dbReference type="RefSeq" id="WP_172295581.1">
    <property type="nucleotide sequence ID" value="NZ_JAQKAB010000011.1"/>
</dbReference>
<gene>
    <name evidence="1" type="ORF">PJ311_15435</name>
</gene>
<sequence length="86" mass="9636">MEYNDQIIKRLKRVEGQVGGVIRMMNEEKNCKDVISQLSAVRSAVDKTIAVIVATNLEKCLTEEIASGKDTRKMVEEAVNLLVKSR</sequence>
<evidence type="ECO:0000313" key="1">
    <source>
        <dbReference type="EMBL" id="MDA7027967.1"/>
    </source>
</evidence>
<dbReference type="PANTHER" id="PTHR33677:SF5">
    <property type="entry name" value="TRANSCRIPTIONAL REPRESSOR FRMR"/>
    <property type="match status" value="1"/>
</dbReference>
<dbReference type="Proteomes" id="UP001211894">
    <property type="component" value="Unassembled WGS sequence"/>
</dbReference>
<dbReference type="Pfam" id="PF02583">
    <property type="entry name" value="Trns_repr_metal"/>
    <property type="match status" value="1"/>
</dbReference>
<dbReference type="InterPro" id="IPR038390">
    <property type="entry name" value="Metal_Tscrpt_repr_sf"/>
</dbReference>
<protein>
    <submittedName>
        <fullName evidence="1">Metal-sensitive transcriptional regulator</fullName>
    </submittedName>
</protein>